<keyword evidence="2" id="KW-1185">Reference proteome</keyword>
<protein>
    <submittedName>
        <fullName evidence="1">Uncharacterized protein</fullName>
    </submittedName>
</protein>
<comment type="caution">
    <text evidence="1">The sequence shown here is derived from an EMBL/GenBank/DDBJ whole genome shotgun (WGS) entry which is preliminary data.</text>
</comment>
<accession>G6FQ57</accession>
<gene>
    <name evidence="1" type="ORF">FJSC11DRAFT_1004</name>
</gene>
<evidence type="ECO:0000313" key="2">
    <source>
        <dbReference type="Proteomes" id="UP000004344"/>
    </source>
</evidence>
<evidence type="ECO:0000313" key="1">
    <source>
        <dbReference type="EMBL" id="EHC17942.1"/>
    </source>
</evidence>
<dbReference type="EMBL" id="AGIZ01000003">
    <property type="protein sequence ID" value="EHC17942.1"/>
    <property type="molecule type" value="Genomic_DNA"/>
</dbReference>
<name>G6FQ57_9CYAN</name>
<proteinExistence type="predicted"/>
<organism evidence="1 2">
    <name type="scientific">Fischerella thermalis JSC-11</name>
    <dbReference type="NCBI Taxonomy" id="741277"/>
    <lineage>
        <taxon>Bacteria</taxon>
        <taxon>Bacillati</taxon>
        <taxon>Cyanobacteriota</taxon>
        <taxon>Cyanophyceae</taxon>
        <taxon>Nostocales</taxon>
        <taxon>Hapalosiphonaceae</taxon>
        <taxon>Fischerella</taxon>
    </lineage>
</organism>
<sequence length="88" mass="10417">MPHIKEVRVQLSLSNEVTNIYYLFFVGLCKKGIENEPPRRQERQELSFSIRKENKIILLSLQRHFVIYITQRCHTSGNVTTVNGFRPR</sequence>
<reference evidence="1 2" key="1">
    <citation type="submission" date="2011-09" db="EMBL/GenBank/DDBJ databases">
        <title>The draft genome of Fischerella sp. JSC-11.</title>
        <authorList>
            <consortium name="US DOE Joint Genome Institute (JGI-PGF)"/>
            <person name="Lucas S."/>
            <person name="Han J."/>
            <person name="Lapidus A."/>
            <person name="Cheng J.-F."/>
            <person name="Goodwin L."/>
            <person name="Pitluck S."/>
            <person name="Peters L."/>
            <person name="Land M.L."/>
            <person name="Hauser L."/>
            <person name="Sarkisova S."/>
            <person name="Bryant D.A."/>
            <person name="Brown I."/>
            <person name="Woyke T.J."/>
        </authorList>
    </citation>
    <scope>NUCLEOTIDE SEQUENCE [LARGE SCALE GENOMIC DNA]</scope>
    <source>
        <strain evidence="1 2">JSC-11</strain>
    </source>
</reference>
<dbReference type="RefSeq" id="WP_009455284.1">
    <property type="nucleotide sequence ID" value="NZ_AGIZ01000003.1"/>
</dbReference>
<dbReference type="PATRIC" id="fig|741277.3.peg.1178"/>
<dbReference type="Proteomes" id="UP000004344">
    <property type="component" value="Unassembled WGS sequence"/>
</dbReference>
<dbReference type="AlphaFoldDB" id="G6FQ57"/>